<accession>A0A918YN17</accession>
<dbReference type="EMBL" id="BMVG01000023">
    <property type="protein sequence ID" value="GHE10328.1"/>
    <property type="molecule type" value="Genomic_DNA"/>
</dbReference>
<gene>
    <name evidence="1" type="ORF">GCM10010339_66070</name>
</gene>
<proteinExistence type="predicted"/>
<dbReference type="Proteomes" id="UP000655443">
    <property type="component" value="Unassembled WGS sequence"/>
</dbReference>
<evidence type="ECO:0000313" key="1">
    <source>
        <dbReference type="EMBL" id="GHE10328.1"/>
    </source>
</evidence>
<dbReference type="RefSeq" id="WP_189957287.1">
    <property type="nucleotide sequence ID" value="NZ_BMVG01000023.1"/>
</dbReference>
<evidence type="ECO:0000313" key="2">
    <source>
        <dbReference type="Proteomes" id="UP000655443"/>
    </source>
</evidence>
<sequence>MTTKTRIRGFTGRLGRAVVAVGGALILATALGTSSHAATGTLTYVRADTGGMSSFDDPSDGFCYFVGGGALSAHNDTNSTALFFADSFCDPNQFVGAAQPGQGVTFTSQAPLSVRFGG</sequence>
<organism evidence="1 2">
    <name type="scientific">Streptomyces alanosinicus</name>
    <dbReference type="NCBI Taxonomy" id="68171"/>
    <lineage>
        <taxon>Bacteria</taxon>
        <taxon>Bacillati</taxon>
        <taxon>Actinomycetota</taxon>
        <taxon>Actinomycetes</taxon>
        <taxon>Kitasatosporales</taxon>
        <taxon>Streptomycetaceae</taxon>
        <taxon>Streptomyces</taxon>
    </lineage>
</organism>
<keyword evidence="2" id="KW-1185">Reference proteome</keyword>
<dbReference type="AlphaFoldDB" id="A0A918YN17"/>
<name>A0A918YN17_9ACTN</name>
<reference evidence="1" key="2">
    <citation type="submission" date="2020-09" db="EMBL/GenBank/DDBJ databases">
        <authorList>
            <person name="Sun Q."/>
            <person name="Ohkuma M."/>
        </authorList>
    </citation>
    <scope>NUCLEOTIDE SEQUENCE</scope>
    <source>
        <strain evidence="1">JCM 4714</strain>
    </source>
</reference>
<comment type="caution">
    <text evidence="1">The sequence shown here is derived from an EMBL/GenBank/DDBJ whole genome shotgun (WGS) entry which is preliminary data.</text>
</comment>
<protein>
    <submittedName>
        <fullName evidence="1">Uncharacterized protein</fullName>
    </submittedName>
</protein>
<reference evidence="1" key="1">
    <citation type="journal article" date="2014" name="Int. J. Syst. Evol. Microbiol.">
        <title>Complete genome sequence of Corynebacterium casei LMG S-19264T (=DSM 44701T), isolated from a smear-ripened cheese.</title>
        <authorList>
            <consortium name="US DOE Joint Genome Institute (JGI-PGF)"/>
            <person name="Walter F."/>
            <person name="Albersmeier A."/>
            <person name="Kalinowski J."/>
            <person name="Ruckert C."/>
        </authorList>
    </citation>
    <scope>NUCLEOTIDE SEQUENCE</scope>
    <source>
        <strain evidence="1">JCM 4714</strain>
    </source>
</reference>